<organism evidence="1 2">
    <name type="scientific">Hygrophoropsis aurantiaca</name>
    <dbReference type="NCBI Taxonomy" id="72124"/>
    <lineage>
        <taxon>Eukaryota</taxon>
        <taxon>Fungi</taxon>
        <taxon>Dikarya</taxon>
        <taxon>Basidiomycota</taxon>
        <taxon>Agaricomycotina</taxon>
        <taxon>Agaricomycetes</taxon>
        <taxon>Agaricomycetidae</taxon>
        <taxon>Boletales</taxon>
        <taxon>Coniophorineae</taxon>
        <taxon>Hygrophoropsidaceae</taxon>
        <taxon>Hygrophoropsis</taxon>
    </lineage>
</organism>
<keyword evidence="2" id="KW-1185">Reference proteome</keyword>
<name>A0ACB8AIK3_9AGAM</name>
<evidence type="ECO:0000313" key="2">
    <source>
        <dbReference type="Proteomes" id="UP000790377"/>
    </source>
</evidence>
<accession>A0ACB8AIK3</accession>
<reference evidence="1" key="1">
    <citation type="journal article" date="2021" name="New Phytol.">
        <title>Evolutionary innovations through gain and loss of genes in the ectomycorrhizal Boletales.</title>
        <authorList>
            <person name="Wu G."/>
            <person name="Miyauchi S."/>
            <person name="Morin E."/>
            <person name="Kuo A."/>
            <person name="Drula E."/>
            <person name="Varga T."/>
            <person name="Kohler A."/>
            <person name="Feng B."/>
            <person name="Cao Y."/>
            <person name="Lipzen A."/>
            <person name="Daum C."/>
            <person name="Hundley H."/>
            <person name="Pangilinan J."/>
            <person name="Johnson J."/>
            <person name="Barry K."/>
            <person name="LaButti K."/>
            <person name="Ng V."/>
            <person name="Ahrendt S."/>
            <person name="Min B."/>
            <person name="Choi I.G."/>
            <person name="Park H."/>
            <person name="Plett J.M."/>
            <person name="Magnuson J."/>
            <person name="Spatafora J.W."/>
            <person name="Nagy L.G."/>
            <person name="Henrissat B."/>
            <person name="Grigoriev I.V."/>
            <person name="Yang Z.L."/>
            <person name="Xu J."/>
            <person name="Martin F.M."/>
        </authorList>
    </citation>
    <scope>NUCLEOTIDE SEQUENCE</scope>
    <source>
        <strain evidence="1">ATCC 28755</strain>
    </source>
</reference>
<dbReference type="EMBL" id="MU267632">
    <property type="protein sequence ID" value="KAH7913356.1"/>
    <property type="molecule type" value="Genomic_DNA"/>
</dbReference>
<evidence type="ECO:0000313" key="1">
    <source>
        <dbReference type="EMBL" id="KAH7913356.1"/>
    </source>
</evidence>
<proteinExistence type="predicted"/>
<sequence length="503" mass="54808">MRVHDGSWACLSFSTPDLNISISAGHSELHMSKTRDFGFLIIPNRLRHDPTKPIQFGLFMNVSFGLGCTLVVANLYYCQPLLVQLSDHFSVSYSEVSKIPTLLQAGYCVGLLLISPLGDLVRRRQLILLLIFLTTCITIGLSLTKNLKVFEILSFFLGVFNVTPQILLPFAADLAPPEHRSAAVSVVQSGLMLGILLARVLSGIIGNFTNWRVVYYMAIGVQCCMIGGAYSIIPDSPAKNHNLTYCDILRSLMKYAVTEPKLIQAALINIASMACWSSFWVTLTFLLAGPPYNYSTLLIGLMGLVGMLGIFTGPIVGRIIDRLVPWYATLVATLCLLVLQSIETAAGGISIAAVVIFCFGLDAFRQAQTVSLSTAIFSISVEARARLNAVLTLSLFIGQVMGTSLGTKVFLAHGWRAASALSMAWYGWQLVILFLRGPNCSRYTWFGYEGGFSARKSTPVTKEVASGTTTPGEPSPRAISQPLPLHQPVDTPEPQERRGLETV</sequence>
<comment type="caution">
    <text evidence="1">The sequence shown here is derived from an EMBL/GenBank/DDBJ whole genome shotgun (WGS) entry which is preliminary data.</text>
</comment>
<dbReference type="Proteomes" id="UP000790377">
    <property type="component" value="Unassembled WGS sequence"/>
</dbReference>
<gene>
    <name evidence="1" type="ORF">BJ138DRAFT_1146269</name>
</gene>
<protein>
    <submittedName>
        <fullName evidence="1">Major facilitator superfamily domain-containing protein</fullName>
    </submittedName>
</protein>